<organism evidence="2 3">
    <name type="scientific">Prunus avium</name>
    <name type="common">Cherry</name>
    <name type="synonym">Cerasus avium</name>
    <dbReference type="NCBI Taxonomy" id="42229"/>
    <lineage>
        <taxon>Eukaryota</taxon>
        <taxon>Viridiplantae</taxon>
        <taxon>Streptophyta</taxon>
        <taxon>Embryophyta</taxon>
        <taxon>Tracheophyta</taxon>
        <taxon>Spermatophyta</taxon>
        <taxon>Magnoliopsida</taxon>
        <taxon>eudicotyledons</taxon>
        <taxon>Gunneridae</taxon>
        <taxon>Pentapetalae</taxon>
        <taxon>rosids</taxon>
        <taxon>fabids</taxon>
        <taxon>Rosales</taxon>
        <taxon>Rosaceae</taxon>
        <taxon>Amygdaloideae</taxon>
        <taxon>Amygdaleae</taxon>
        <taxon>Prunus</taxon>
    </lineage>
</organism>
<dbReference type="PANTHER" id="PTHR33240:SF8">
    <property type="entry name" value="OS03G0439900 PROTEIN"/>
    <property type="match status" value="1"/>
</dbReference>
<evidence type="ECO:0000256" key="1">
    <source>
        <dbReference type="SAM" id="MobiDB-lite"/>
    </source>
</evidence>
<dbReference type="CDD" id="cd00303">
    <property type="entry name" value="retropepsin_like"/>
    <property type="match status" value="1"/>
</dbReference>
<proteinExistence type="predicted"/>
<dbReference type="InterPro" id="IPR021109">
    <property type="entry name" value="Peptidase_aspartic_dom_sf"/>
</dbReference>
<keyword evidence="2" id="KW-1185">Reference proteome</keyword>
<feature type="compositionally biased region" description="Basic and acidic residues" evidence="1">
    <location>
        <begin position="184"/>
        <end position="193"/>
    </location>
</feature>
<feature type="region of interest" description="Disordered" evidence="1">
    <location>
        <begin position="155"/>
        <end position="210"/>
    </location>
</feature>
<name>A0A6P5TQU1_PRUAV</name>
<protein>
    <submittedName>
        <fullName evidence="3">Uncharacterized protein LOC110769801</fullName>
    </submittedName>
</protein>
<feature type="compositionally biased region" description="Polar residues" evidence="1">
    <location>
        <begin position="14"/>
        <end position="23"/>
    </location>
</feature>
<evidence type="ECO:0000313" key="3">
    <source>
        <dbReference type="RefSeq" id="XP_021829532.1"/>
    </source>
</evidence>
<dbReference type="PANTHER" id="PTHR33240">
    <property type="entry name" value="OS08G0508500 PROTEIN"/>
    <property type="match status" value="1"/>
</dbReference>
<feature type="region of interest" description="Disordered" evidence="1">
    <location>
        <begin position="1"/>
        <end position="31"/>
    </location>
</feature>
<dbReference type="KEGG" id="pavi:110769801"/>
<dbReference type="AlphaFoldDB" id="A0A6P5TQU1"/>
<evidence type="ECO:0000313" key="2">
    <source>
        <dbReference type="Proteomes" id="UP000515124"/>
    </source>
</evidence>
<gene>
    <name evidence="3" type="primary">LOC110769801</name>
</gene>
<feature type="compositionally biased region" description="Basic and acidic residues" evidence="1">
    <location>
        <begin position="166"/>
        <end position="177"/>
    </location>
</feature>
<reference evidence="3" key="1">
    <citation type="submission" date="2025-08" db="UniProtKB">
        <authorList>
            <consortium name="RefSeq"/>
        </authorList>
    </citation>
    <scope>IDENTIFICATION</scope>
</reference>
<sequence length="557" mass="62686">MVGSKRTRSKTAAMAQSVTAQSHSSHDPAVDVVAPPPHAAINPQQNLATAPQLSPHVAGTTTIKKNPSHQFNLCKKPNESLQDYIKRFKAEKAKIVGCDDQIASFAFKNGLPVEHDLYRELTITPSQTLAEVFATAKCHALWDEDRIVVKKFTKQEDQPTKCSGQRSDRFSSRDKDKRRSHPRRCYDRRELHQVLHPHTSNPSPCEGQTLGKKTVTLERRSEQEGYQKILCLPRDVVQQIENRDTTKEPPQKVIRINTILVDSEESGLTSKEKKRKIKHATMISQVSTRLPLAEDNPVIDFQKKDLIDLDLPHNEALVINIQITQAMVDRIHADEGSTSNILQLAIIQQMGLETKINKSTRLLTSFNSATKVTVGMIKLDVYSLPVISSQTFMVIDEVSPYNGILGRPWIGKINAITSPSHQKILYPILGGGVGQINRDQIMEVSIEEGWKPEDDVELVPLDLDKPERKAWIAWGLSQEEKVELVAFFQNNKDLFAWSPSNKPDINPQIICHHLHVNPAIKPIAQKRPNFSPKRVAIIEAKIDNLLAADFIKKVFYT</sequence>
<dbReference type="RefSeq" id="XP_021829532.1">
    <property type="nucleotide sequence ID" value="XM_021973840.1"/>
</dbReference>
<dbReference type="Proteomes" id="UP000515124">
    <property type="component" value="Unplaced"/>
</dbReference>
<dbReference type="Gene3D" id="2.40.70.10">
    <property type="entry name" value="Acid Proteases"/>
    <property type="match status" value="1"/>
</dbReference>
<accession>A0A6P5TQU1</accession>
<dbReference type="GeneID" id="110769801"/>